<name>A0A146K444_9EUKA</name>
<protein>
    <submittedName>
        <fullName evidence="1">Uncharacterized protein</fullName>
    </submittedName>
</protein>
<accession>A0A146K444</accession>
<organism evidence="1">
    <name type="scientific">Trepomonas sp. PC1</name>
    <dbReference type="NCBI Taxonomy" id="1076344"/>
    <lineage>
        <taxon>Eukaryota</taxon>
        <taxon>Metamonada</taxon>
        <taxon>Diplomonadida</taxon>
        <taxon>Hexamitidae</taxon>
        <taxon>Hexamitinae</taxon>
        <taxon>Trepomonas</taxon>
    </lineage>
</organism>
<dbReference type="EMBL" id="GDID01006180">
    <property type="protein sequence ID" value="JAP90426.1"/>
    <property type="molecule type" value="Transcribed_RNA"/>
</dbReference>
<proteinExistence type="predicted"/>
<reference evidence="1" key="1">
    <citation type="submission" date="2015-07" db="EMBL/GenBank/DDBJ databases">
        <title>Adaptation to a free-living lifestyle via gene acquisitions in the diplomonad Trepomonas sp. PC1.</title>
        <authorList>
            <person name="Xu F."/>
            <person name="Jerlstrom-Hultqvist J."/>
            <person name="Kolisko M."/>
            <person name="Simpson A.G.B."/>
            <person name="Roger A.J."/>
            <person name="Svard S.G."/>
            <person name="Andersson J.O."/>
        </authorList>
    </citation>
    <scope>NUCLEOTIDE SEQUENCE</scope>
    <source>
        <strain evidence="1">PC1</strain>
    </source>
</reference>
<feature type="non-terminal residue" evidence="1">
    <location>
        <position position="1"/>
    </location>
</feature>
<sequence>FEQIISQLYELVNPIDSWAQQQLCRFSAMENSLFLEKVEVFISQKLTTQDQPETVQKFINIWQTSVEEFTDKLLFKRLTILHIDMSQRKDINNDSKIQINNFLIRVFSIQQWASQMIDIMLLETGAPSLTVEIIDGKNMYHIKKRTEKSFTVDLDKVKYLFWMLNILVQQQKTNFIVSLSKSSLSQNSVKLLEKLPFNPGNYIQPNYLNLIVDYSLCFLIVQDDVDNTLYSIQQEAKQLLQHILTEIKQSLLKNDVLIDILLGLTNRISPIIYHAILTLNKSSHLQIVLQQLLDTMSQYVVANRTRNLFALNDLIIQLPNVFNNLLNKEYLSKLLQNISLLQVGQIQFVIQSIEVLNSLQVDLMESDTQQYLPSWQPNLMARNEVQLNTSPKQQQILLENQFPQYRIDQQKNDLLKKAMIITQKLHTTMILQPQSLVPAQCRFCPAQFIAFLSLEQLSHLEDQRISTQQCYIVSQLIQRACNSMFKIQNCRDVTVPIGIIQNNKNYEIQSLITSDKMLQSRINSIQICTKQNQESSFIIPTIVTMIFKLLSNNALYGHAVDMKIVESLMESLELMYKYDPMMYALALFNCDESIGLHISLQDKFGFVTVDELLSIMNQLQRLKMLSPSIFKHQIDLDISLSDLFFNYPPFFAQSFIFEKQFSTFQTNKPLECCISRSYFCCDETTQCFLNLISCFEVEQQLDEQKFMLYLQVLLNILANNNIKKILDSENYKTMQKFIHSFIKILFEKITPSEAILDLILQLAKILAGDMIQKSNPAHIDHYFDLLYQAKIVSKTDQVQEFTQEASTDLLLVFASSFMPLVQMRTLGALTLLQQLNRLALQQRKLFLQQFIPQILVYVKQITEKEFLQIKPYLVCDCITDSTNEKSKNKLMHRALLHFCAQDPDDVSELFQKMCLQARQPDEDFKKVLIYLCAILHSYPPKVIDVYWTNMVQFIIVGQKKNCQGADVAAWLLGQKCPDKQFYAGFLQVKKQENVEAWITSEILQLLE</sequence>
<gene>
    <name evidence="1" type="ORF">TPC1_30079</name>
</gene>
<evidence type="ECO:0000313" key="1">
    <source>
        <dbReference type="EMBL" id="JAP90426.1"/>
    </source>
</evidence>
<dbReference type="AlphaFoldDB" id="A0A146K444"/>